<dbReference type="eggNOG" id="ENOG502S5S7">
    <property type="taxonomic scope" value="Eukaryota"/>
</dbReference>
<dbReference type="GeneID" id="8292896"/>
<dbReference type="KEGG" id="lth:KLTH0F11088g"/>
<feature type="compositionally biased region" description="Low complexity" evidence="1">
    <location>
        <begin position="47"/>
        <end position="59"/>
    </location>
</feature>
<name>C5DL95_LACTC</name>
<keyword evidence="3" id="KW-1185">Reference proteome</keyword>
<sequence>MSSIMTELASSVAGTPFRGRAAQDVAGLELWGEDEELTFPSFPKRFQAQAGEAGPAPAAEKPDDETSIEQLLHKDEALSTNTDFWREVRASSEAEPAGSPAGSAAAAALGESLTEPLSPLSPAPRAASETRLEDFIRDVGPLHAASPGSFQPDFQIKRLCFRDAEGKLALTAVGSSHVHKPAHRHPHNHKKLLKKVLRRKSGLWEMASPSFAVAEFMLL</sequence>
<feature type="region of interest" description="Disordered" evidence="1">
    <location>
        <begin position="89"/>
        <end position="108"/>
    </location>
</feature>
<dbReference type="HOGENOM" id="CLU_1190103_0_0_1"/>
<gene>
    <name evidence="2" type="ordered locus">KLTH0F11088g</name>
</gene>
<organism evidence="2 3">
    <name type="scientific">Lachancea thermotolerans (strain ATCC 56472 / CBS 6340 / NRRL Y-8284)</name>
    <name type="common">Yeast</name>
    <name type="synonym">Kluyveromyces thermotolerans</name>
    <dbReference type="NCBI Taxonomy" id="559295"/>
    <lineage>
        <taxon>Eukaryota</taxon>
        <taxon>Fungi</taxon>
        <taxon>Dikarya</taxon>
        <taxon>Ascomycota</taxon>
        <taxon>Saccharomycotina</taxon>
        <taxon>Saccharomycetes</taxon>
        <taxon>Saccharomycetales</taxon>
        <taxon>Saccharomycetaceae</taxon>
        <taxon>Lachancea</taxon>
    </lineage>
</organism>
<dbReference type="InParanoid" id="C5DL95"/>
<evidence type="ECO:0000313" key="2">
    <source>
        <dbReference type="EMBL" id="CAR24246.1"/>
    </source>
</evidence>
<accession>C5DL95</accession>
<reference evidence="2 3" key="1">
    <citation type="journal article" date="2009" name="Genome Res.">
        <title>Comparative genomics of protoploid Saccharomycetaceae.</title>
        <authorList>
            <consortium name="The Genolevures Consortium"/>
            <person name="Souciet J.-L."/>
            <person name="Dujon B."/>
            <person name="Gaillardin C."/>
            <person name="Johnston M."/>
            <person name="Baret P.V."/>
            <person name="Cliften P."/>
            <person name="Sherman D.J."/>
            <person name="Weissenbach J."/>
            <person name="Westhof E."/>
            <person name="Wincker P."/>
            <person name="Jubin C."/>
            <person name="Poulain J."/>
            <person name="Barbe V."/>
            <person name="Segurens B."/>
            <person name="Artiguenave F."/>
            <person name="Anthouard V."/>
            <person name="Vacherie B."/>
            <person name="Val M.-E."/>
            <person name="Fulton R.S."/>
            <person name="Minx P."/>
            <person name="Wilson R."/>
            <person name="Durrens P."/>
            <person name="Jean G."/>
            <person name="Marck C."/>
            <person name="Martin T."/>
            <person name="Nikolski M."/>
            <person name="Rolland T."/>
            <person name="Seret M.-L."/>
            <person name="Casaregola S."/>
            <person name="Despons L."/>
            <person name="Fairhead C."/>
            <person name="Fischer G."/>
            <person name="Lafontaine I."/>
            <person name="Leh V."/>
            <person name="Lemaire M."/>
            <person name="de Montigny J."/>
            <person name="Neuveglise C."/>
            <person name="Thierry A."/>
            <person name="Blanc-Lenfle I."/>
            <person name="Bleykasten C."/>
            <person name="Diffels J."/>
            <person name="Fritsch E."/>
            <person name="Frangeul L."/>
            <person name="Goeffon A."/>
            <person name="Jauniaux N."/>
            <person name="Kachouri-Lafond R."/>
            <person name="Payen C."/>
            <person name="Potier S."/>
            <person name="Pribylova L."/>
            <person name="Ozanne C."/>
            <person name="Richard G.-F."/>
            <person name="Sacerdot C."/>
            <person name="Straub M.-L."/>
            <person name="Talla E."/>
        </authorList>
    </citation>
    <scope>NUCLEOTIDE SEQUENCE [LARGE SCALE GENOMIC DNA]</scope>
    <source>
        <strain evidence="3">ATCC 56472 / CBS 6340 / NRRL Y-8284</strain>
    </source>
</reference>
<dbReference type="OMA" id="MSSIMTE"/>
<protein>
    <submittedName>
        <fullName evidence="2">KLTH0F11088p</fullName>
    </submittedName>
</protein>
<feature type="region of interest" description="Disordered" evidence="1">
    <location>
        <begin position="40"/>
        <end position="66"/>
    </location>
</feature>
<dbReference type="EMBL" id="CU928170">
    <property type="protein sequence ID" value="CAR24246.1"/>
    <property type="molecule type" value="Genomic_DNA"/>
</dbReference>
<evidence type="ECO:0000256" key="1">
    <source>
        <dbReference type="SAM" id="MobiDB-lite"/>
    </source>
</evidence>
<dbReference type="RefSeq" id="XP_002554683.1">
    <property type="nucleotide sequence ID" value="XM_002554637.1"/>
</dbReference>
<dbReference type="AlphaFoldDB" id="C5DL95"/>
<proteinExistence type="predicted"/>
<evidence type="ECO:0000313" key="3">
    <source>
        <dbReference type="Proteomes" id="UP000002036"/>
    </source>
</evidence>
<dbReference type="Proteomes" id="UP000002036">
    <property type="component" value="Chromosome F"/>
</dbReference>
<feature type="compositionally biased region" description="Low complexity" evidence="1">
    <location>
        <begin position="93"/>
        <end position="108"/>
    </location>
</feature>
<dbReference type="OrthoDB" id="4069767at2759"/>